<dbReference type="PANTHER" id="PTHR32071:SF57">
    <property type="entry name" value="C4-DICARBOXYLATE TRANSPORT TRANSCRIPTIONAL REGULATORY PROTEIN DCTD"/>
    <property type="match status" value="1"/>
</dbReference>
<dbReference type="PROSITE" id="PS50045">
    <property type="entry name" value="SIGMA54_INTERACT_4"/>
    <property type="match status" value="1"/>
</dbReference>
<dbReference type="Pfam" id="PF25601">
    <property type="entry name" value="AAA_lid_14"/>
    <property type="match status" value="1"/>
</dbReference>
<dbReference type="SUPFAM" id="SSF46689">
    <property type="entry name" value="Homeodomain-like"/>
    <property type="match status" value="1"/>
</dbReference>
<dbReference type="Pfam" id="PF02954">
    <property type="entry name" value="HTH_8"/>
    <property type="match status" value="1"/>
</dbReference>
<proteinExistence type="predicted"/>
<dbReference type="InterPro" id="IPR003593">
    <property type="entry name" value="AAA+_ATPase"/>
</dbReference>
<dbReference type="InterPro" id="IPR058031">
    <property type="entry name" value="AAA_lid_NorR"/>
</dbReference>
<evidence type="ECO:0000256" key="2">
    <source>
        <dbReference type="ARBA" id="ARBA00022840"/>
    </source>
</evidence>
<reference evidence="6 7" key="1">
    <citation type="journal article" date="2019" name="bioRxiv">
        <title>Bacteria contribute to plant secondary compound degradation in a generalist herbivore system.</title>
        <authorList>
            <person name="Francoeur C.B."/>
            <person name="Khadempour L."/>
            <person name="Moreira-Soto R.D."/>
            <person name="Gotting K."/>
            <person name="Book A.J."/>
            <person name="Pinto-Tomas A.A."/>
            <person name="Keefover-Ring K."/>
            <person name="Currie C.R."/>
        </authorList>
    </citation>
    <scope>NUCLEOTIDE SEQUENCE [LARGE SCALE GENOMIC DNA]</scope>
    <source>
        <strain evidence="6">Acro-835</strain>
    </source>
</reference>
<sequence length="290" mass="32478">MTIQNPLISLDNEELKHALYSSYHDILIQGETGTGKDTLAHSIYKQQQFKGDFVAVNAAAIPDALIESELFGTVAGAYTGATNSRVGYVEAAHDGILYLDEIDSLPLHLQVKLLRVIETRSLQRLGSTKTLQLNFRIIASSQRNLFNLTQNGLFRGDLYYRLMTLKVNIPPLRERAEIILPMFKVFLKSSSCINGVHPPNITAEIEDALLMYSWPGNIRELKSCADRFSLGLPIFSQPILSTGIKKLKERVGIFERSVINSCLEKYDGNMKEVAEELAVTVRTIYNKLQS</sequence>
<dbReference type="EMBL" id="VWXF01000007">
    <property type="protein sequence ID" value="NIF23300.1"/>
    <property type="molecule type" value="Genomic_DNA"/>
</dbReference>
<dbReference type="RefSeq" id="WP_167016492.1">
    <property type="nucleotide sequence ID" value="NZ_VWXF01000007.1"/>
</dbReference>
<dbReference type="PROSITE" id="PS00675">
    <property type="entry name" value="SIGMA54_INTERACT_1"/>
    <property type="match status" value="1"/>
</dbReference>
<protein>
    <submittedName>
        <fullName evidence="6">Sigma-54-dependent Fis family transcriptional regulator</fullName>
    </submittedName>
</protein>
<dbReference type="CDD" id="cd00009">
    <property type="entry name" value="AAA"/>
    <property type="match status" value="1"/>
</dbReference>
<evidence type="ECO:0000256" key="1">
    <source>
        <dbReference type="ARBA" id="ARBA00022741"/>
    </source>
</evidence>
<evidence type="ECO:0000256" key="4">
    <source>
        <dbReference type="ARBA" id="ARBA00023163"/>
    </source>
</evidence>
<dbReference type="Gene3D" id="1.10.8.60">
    <property type="match status" value="1"/>
</dbReference>
<dbReference type="InterPro" id="IPR025662">
    <property type="entry name" value="Sigma_54_int_dom_ATP-bd_1"/>
</dbReference>
<dbReference type="Proteomes" id="UP001515683">
    <property type="component" value="Unassembled WGS sequence"/>
</dbReference>
<accession>A0ABX0RD70</accession>
<feature type="domain" description="Sigma-54 factor interaction" evidence="5">
    <location>
        <begin position="1"/>
        <end position="230"/>
    </location>
</feature>
<keyword evidence="2" id="KW-0067">ATP-binding</keyword>
<organism evidence="6 7">
    <name type="scientific">Candidatus Pantoea multigeneris</name>
    <dbReference type="NCBI Taxonomy" id="2608357"/>
    <lineage>
        <taxon>Bacteria</taxon>
        <taxon>Pseudomonadati</taxon>
        <taxon>Pseudomonadota</taxon>
        <taxon>Gammaproteobacteria</taxon>
        <taxon>Enterobacterales</taxon>
        <taxon>Erwiniaceae</taxon>
        <taxon>Pantoea</taxon>
    </lineage>
</organism>
<dbReference type="InterPro" id="IPR002078">
    <property type="entry name" value="Sigma_54_int"/>
</dbReference>
<dbReference type="Gene3D" id="3.40.50.300">
    <property type="entry name" value="P-loop containing nucleotide triphosphate hydrolases"/>
    <property type="match status" value="1"/>
</dbReference>
<evidence type="ECO:0000313" key="7">
    <source>
        <dbReference type="Proteomes" id="UP001515683"/>
    </source>
</evidence>
<dbReference type="InterPro" id="IPR009057">
    <property type="entry name" value="Homeodomain-like_sf"/>
</dbReference>
<dbReference type="Gene3D" id="1.10.10.60">
    <property type="entry name" value="Homeodomain-like"/>
    <property type="match status" value="1"/>
</dbReference>
<evidence type="ECO:0000256" key="3">
    <source>
        <dbReference type="ARBA" id="ARBA00023015"/>
    </source>
</evidence>
<evidence type="ECO:0000313" key="6">
    <source>
        <dbReference type="EMBL" id="NIF23300.1"/>
    </source>
</evidence>
<dbReference type="SUPFAM" id="SSF52540">
    <property type="entry name" value="P-loop containing nucleoside triphosphate hydrolases"/>
    <property type="match status" value="1"/>
</dbReference>
<gene>
    <name evidence="6" type="ORF">F3J40_17085</name>
</gene>
<dbReference type="SMART" id="SM00382">
    <property type="entry name" value="AAA"/>
    <property type="match status" value="1"/>
</dbReference>
<dbReference type="InterPro" id="IPR002197">
    <property type="entry name" value="HTH_Fis"/>
</dbReference>
<keyword evidence="4" id="KW-0804">Transcription</keyword>
<dbReference type="Pfam" id="PF00158">
    <property type="entry name" value="Sigma54_activat"/>
    <property type="match status" value="1"/>
</dbReference>
<keyword evidence="3" id="KW-0805">Transcription regulation</keyword>
<dbReference type="PANTHER" id="PTHR32071">
    <property type="entry name" value="TRANSCRIPTIONAL REGULATORY PROTEIN"/>
    <property type="match status" value="1"/>
</dbReference>
<keyword evidence="7" id="KW-1185">Reference proteome</keyword>
<keyword evidence="1" id="KW-0547">Nucleotide-binding</keyword>
<name>A0ABX0RD70_9GAMM</name>
<dbReference type="InterPro" id="IPR027417">
    <property type="entry name" value="P-loop_NTPase"/>
</dbReference>
<evidence type="ECO:0000259" key="5">
    <source>
        <dbReference type="PROSITE" id="PS50045"/>
    </source>
</evidence>
<comment type="caution">
    <text evidence="6">The sequence shown here is derived from an EMBL/GenBank/DDBJ whole genome shotgun (WGS) entry which is preliminary data.</text>
</comment>